<reference evidence="2" key="2">
    <citation type="submission" date="2020-09" db="EMBL/GenBank/DDBJ databases">
        <authorList>
            <person name="Sun Q."/>
            <person name="Zhou Y."/>
        </authorList>
    </citation>
    <scope>NUCLEOTIDE SEQUENCE</scope>
    <source>
        <strain evidence="2">CGMCC 1.3617</strain>
    </source>
</reference>
<keyword evidence="3" id="KW-1185">Reference proteome</keyword>
<evidence type="ECO:0000313" key="3">
    <source>
        <dbReference type="Proteomes" id="UP000661507"/>
    </source>
</evidence>
<proteinExistence type="predicted"/>
<reference evidence="2" key="1">
    <citation type="journal article" date="2014" name="Int. J. Syst. Evol. Microbiol.">
        <title>Complete genome sequence of Corynebacterium casei LMG S-19264T (=DSM 44701T), isolated from a smear-ripened cheese.</title>
        <authorList>
            <consortium name="US DOE Joint Genome Institute (JGI-PGF)"/>
            <person name="Walter F."/>
            <person name="Albersmeier A."/>
            <person name="Kalinowski J."/>
            <person name="Ruckert C."/>
        </authorList>
    </citation>
    <scope>NUCLEOTIDE SEQUENCE</scope>
    <source>
        <strain evidence="2">CGMCC 1.3617</strain>
    </source>
</reference>
<feature type="region of interest" description="Disordered" evidence="1">
    <location>
        <begin position="1"/>
        <end position="47"/>
    </location>
</feature>
<evidence type="ECO:0000313" key="2">
    <source>
        <dbReference type="EMBL" id="GGJ04635.1"/>
    </source>
</evidence>
<organism evidence="2 3">
    <name type="scientific">Neoroseomonas lacus</name>
    <dbReference type="NCBI Taxonomy" id="287609"/>
    <lineage>
        <taxon>Bacteria</taxon>
        <taxon>Pseudomonadati</taxon>
        <taxon>Pseudomonadota</taxon>
        <taxon>Alphaproteobacteria</taxon>
        <taxon>Acetobacterales</taxon>
        <taxon>Acetobacteraceae</taxon>
        <taxon>Neoroseomonas</taxon>
    </lineage>
</organism>
<dbReference type="AlphaFoldDB" id="A0A917K878"/>
<evidence type="ECO:0000256" key="1">
    <source>
        <dbReference type="SAM" id="MobiDB-lite"/>
    </source>
</evidence>
<protein>
    <submittedName>
        <fullName evidence="2">Uncharacterized protein</fullName>
    </submittedName>
</protein>
<gene>
    <name evidence="2" type="ORF">GCM10011320_09410</name>
</gene>
<dbReference type="EMBL" id="BMKW01000002">
    <property type="protein sequence ID" value="GGJ04635.1"/>
    <property type="molecule type" value="Genomic_DNA"/>
</dbReference>
<accession>A0A917K878</accession>
<comment type="caution">
    <text evidence="2">The sequence shown here is derived from an EMBL/GenBank/DDBJ whole genome shotgun (WGS) entry which is preliminary data.</text>
</comment>
<name>A0A917K878_9PROT</name>
<dbReference type="Proteomes" id="UP000661507">
    <property type="component" value="Unassembled WGS sequence"/>
</dbReference>
<sequence length="96" mass="10136">MRCAKPIRAINLTDTGPRYADRGPAPLMPTTSTQGGGGQRRPTPLAKSTRRHLLAGLLDRAQIGDVAGAEALIRLGLTADAAAQKGPRRRVRPTGE</sequence>